<accession>A0A7W7L2J6</accession>
<organism evidence="3 4">
    <name type="scientific">Micrococcus flavus</name>
    <dbReference type="NCBI Taxonomy" id="384602"/>
    <lineage>
        <taxon>Bacteria</taxon>
        <taxon>Bacillati</taxon>
        <taxon>Actinomycetota</taxon>
        <taxon>Actinomycetes</taxon>
        <taxon>Micrococcales</taxon>
        <taxon>Micrococcaceae</taxon>
        <taxon>Micrococcus</taxon>
    </lineage>
</organism>
<evidence type="ECO:0000313" key="4">
    <source>
        <dbReference type="Proteomes" id="UP000560081"/>
    </source>
</evidence>
<feature type="chain" id="PRO_5031221865" description="Secreted protein" evidence="2">
    <location>
        <begin position="41"/>
        <end position="264"/>
    </location>
</feature>
<keyword evidence="4" id="KW-1185">Reference proteome</keyword>
<dbReference type="Proteomes" id="UP000560081">
    <property type="component" value="Unassembled WGS sequence"/>
</dbReference>
<protein>
    <recommendedName>
        <fullName evidence="5">Secreted protein</fullName>
    </recommendedName>
</protein>
<evidence type="ECO:0000256" key="2">
    <source>
        <dbReference type="SAM" id="SignalP"/>
    </source>
</evidence>
<sequence length="264" mass="25627">MTPSPPSLRSARHALPATTAALTLALTLAGCSGGGGPATASGTTPSPAASSDTTPSPSSTSETTTPSAGGPASGTTAPSTPAPASGSATQGSGGGSTAGAGFVPEGADPARNGALPLSEGFLAALPEAAVTHRAGSPTEDPLARALEGVELPGTPTTDVNVIASELQGLQTPGEGGAAMGGERPEGTLRLMLLCDDPDAGPSSVGILGADGFAAYQPLGWSDRCGGYVVMVPESDAEDLVVSAEVPEGTRYRLSVITDHDPVAD</sequence>
<evidence type="ECO:0000256" key="1">
    <source>
        <dbReference type="SAM" id="MobiDB-lite"/>
    </source>
</evidence>
<feature type="region of interest" description="Disordered" evidence="1">
    <location>
        <begin position="29"/>
        <end position="114"/>
    </location>
</feature>
<evidence type="ECO:0008006" key="5">
    <source>
        <dbReference type="Google" id="ProtNLM"/>
    </source>
</evidence>
<dbReference type="RefSeq" id="WP_229667472.1">
    <property type="nucleotide sequence ID" value="NZ_BMLA01000010.1"/>
</dbReference>
<gene>
    <name evidence="3" type="ORF">BJ976_000112</name>
</gene>
<name>A0A7W7L2J6_9MICC</name>
<evidence type="ECO:0000313" key="3">
    <source>
        <dbReference type="EMBL" id="MBB4881761.1"/>
    </source>
</evidence>
<comment type="caution">
    <text evidence="3">The sequence shown here is derived from an EMBL/GenBank/DDBJ whole genome shotgun (WGS) entry which is preliminary data.</text>
</comment>
<dbReference type="EMBL" id="JACHMC010000001">
    <property type="protein sequence ID" value="MBB4881761.1"/>
    <property type="molecule type" value="Genomic_DNA"/>
</dbReference>
<feature type="signal peptide" evidence="2">
    <location>
        <begin position="1"/>
        <end position="40"/>
    </location>
</feature>
<feature type="compositionally biased region" description="Low complexity" evidence="1">
    <location>
        <begin position="38"/>
        <end position="90"/>
    </location>
</feature>
<reference evidence="3 4" key="1">
    <citation type="submission" date="2020-08" db="EMBL/GenBank/DDBJ databases">
        <title>Sequencing the genomes of 1000 actinobacteria strains.</title>
        <authorList>
            <person name="Klenk H.-P."/>
        </authorList>
    </citation>
    <scope>NUCLEOTIDE SEQUENCE [LARGE SCALE GENOMIC DNA]</scope>
    <source>
        <strain evidence="3 4">DSM 19079</strain>
    </source>
</reference>
<keyword evidence="2" id="KW-0732">Signal</keyword>
<proteinExistence type="predicted"/>
<dbReference type="AlphaFoldDB" id="A0A7W7L2J6"/>